<dbReference type="GO" id="GO:0016491">
    <property type="term" value="F:oxidoreductase activity"/>
    <property type="evidence" value="ECO:0007669"/>
    <property type="project" value="InterPro"/>
</dbReference>
<feature type="domain" description="NADP-dependent oxidoreductase" evidence="1">
    <location>
        <begin position="3"/>
        <end position="258"/>
    </location>
</feature>
<dbReference type="InterPro" id="IPR023210">
    <property type="entry name" value="NADP_OxRdtase_dom"/>
</dbReference>
<keyword evidence="3" id="KW-1185">Reference proteome</keyword>
<gene>
    <name evidence="2" type="ORF">THRCLA_21770</name>
</gene>
<evidence type="ECO:0000313" key="3">
    <source>
        <dbReference type="Proteomes" id="UP000243217"/>
    </source>
</evidence>
<accession>A0A1V9ZPV7</accession>
<dbReference type="OrthoDB" id="416253at2759"/>
<comment type="caution">
    <text evidence="2">The sequence shown here is derived from an EMBL/GenBank/DDBJ whole genome shotgun (WGS) entry which is preliminary data.</text>
</comment>
<dbReference type="PRINTS" id="PR00069">
    <property type="entry name" value="ALDKETRDTASE"/>
</dbReference>
<dbReference type="EMBL" id="JNBS01001765">
    <property type="protein sequence ID" value="OQS00029.1"/>
    <property type="molecule type" value="Genomic_DNA"/>
</dbReference>
<protein>
    <recommendedName>
        <fullName evidence="1">NADP-dependent oxidoreductase domain-containing protein</fullName>
    </recommendedName>
</protein>
<dbReference type="InterPro" id="IPR020471">
    <property type="entry name" value="AKR"/>
</dbReference>
<dbReference type="STRING" id="74557.A0A1V9ZPV7"/>
<organism evidence="2 3">
    <name type="scientific">Thraustotheca clavata</name>
    <dbReference type="NCBI Taxonomy" id="74557"/>
    <lineage>
        <taxon>Eukaryota</taxon>
        <taxon>Sar</taxon>
        <taxon>Stramenopiles</taxon>
        <taxon>Oomycota</taxon>
        <taxon>Saprolegniomycetes</taxon>
        <taxon>Saprolegniales</taxon>
        <taxon>Achlyaceae</taxon>
        <taxon>Thraustotheca</taxon>
    </lineage>
</organism>
<dbReference type="InterPro" id="IPR036812">
    <property type="entry name" value="NAD(P)_OxRdtase_dom_sf"/>
</dbReference>
<evidence type="ECO:0000313" key="2">
    <source>
        <dbReference type="EMBL" id="OQS00029.1"/>
    </source>
</evidence>
<sequence length="265" mass="29858">MHFNHGFRAFDGAQAKEWYDDVAAGNALNDILQNSISIKREDVFIVSKVHPAYLNRVETAVREMFTSWHLNWAKDAIDLVYLHYPECGDWIPDCHGQPRGDWKSAWKDLENLYHDGKIRALGVSNFNLNQLQELWSVASIPPHVVQIWIDPFHQAKPEGSLFLGNGGVVVSYSSLGTQWLRPPLYKNPVMSNPLLKTIAAKHQTSVALVVLVYFLRQHIAVIPRSTFIEHIKANSQLLNPNFVNSILDASDIAAIDALDGQIELA</sequence>
<dbReference type="InterPro" id="IPR018170">
    <property type="entry name" value="Aldo/ket_reductase_CS"/>
</dbReference>
<dbReference type="Pfam" id="PF00248">
    <property type="entry name" value="Aldo_ket_red"/>
    <property type="match status" value="1"/>
</dbReference>
<dbReference type="PROSITE" id="PS00062">
    <property type="entry name" value="ALDOKETO_REDUCTASE_2"/>
    <property type="match status" value="1"/>
</dbReference>
<evidence type="ECO:0000259" key="1">
    <source>
        <dbReference type="Pfam" id="PF00248"/>
    </source>
</evidence>
<dbReference type="Gene3D" id="3.20.20.100">
    <property type="entry name" value="NADP-dependent oxidoreductase domain"/>
    <property type="match status" value="1"/>
</dbReference>
<dbReference type="CDD" id="cd19071">
    <property type="entry name" value="AKR_AKR1-5-like"/>
    <property type="match status" value="1"/>
</dbReference>
<dbReference type="PANTHER" id="PTHR43827">
    <property type="entry name" value="2,5-DIKETO-D-GLUCONIC ACID REDUCTASE"/>
    <property type="match status" value="1"/>
</dbReference>
<name>A0A1V9ZPV7_9STRA</name>
<dbReference type="Proteomes" id="UP000243217">
    <property type="component" value="Unassembled WGS sequence"/>
</dbReference>
<dbReference type="SUPFAM" id="SSF51430">
    <property type="entry name" value="NAD(P)-linked oxidoreductase"/>
    <property type="match status" value="1"/>
</dbReference>
<reference evidence="2 3" key="1">
    <citation type="journal article" date="2014" name="Genome Biol. Evol.">
        <title>The secreted proteins of Achlya hypogyna and Thraustotheca clavata identify the ancestral oomycete secretome and reveal gene acquisitions by horizontal gene transfer.</title>
        <authorList>
            <person name="Misner I."/>
            <person name="Blouin N."/>
            <person name="Leonard G."/>
            <person name="Richards T.A."/>
            <person name="Lane C.E."/>
        </authorList>
    </citation>
    <scope>NUCLEOTIDE SEQUENCE [LARGE SCALE GENOMIC DNA]</scope>
    <source>
        <strain evidence="2 3">ATCC 34112</strain>
    </source>
</reference>
<dbReference type="PANTHER" id="PTHR43827:SF8">
    <property type="entry name" value="ALDO_KETO REDUCTASE FAMILY PROTEIN"/>
    <property type="match status" value="1"/>
</dbReference>
<proteinExistence type="predicted"/>
<dbReference type="AlphaFoldDB" id="A0A1V9ZPV7"/>